<accession>A0A846MLT9</accession>
<reference evidence="2 3" key="1">
    <citation type="submission" date="2020-03" db="EMBL/GenBank/DDBJ databases">
        <title>Genomic Encyclopedia of Archaeal and Bacterial Type Strains, Phase II (KMG-II): from individual species to whole genera.</title>
        <authorList>
            <person name="Goeker M."/>
        </authorList>
    </citation>
    <scope>NUCLEOTIDE SEQUENCE [LARGE SCALE GENOMIC DNA]</scope>
    <source>
        <strain evidence="2 3">DSM 4749</strain>
    </source>
</reference>
<dbReference type="Proteomes" id="UP000532769">
    <property type="component" value="Unassembled WGS sequence"/>
</dbReference>
<dbReference type="Gene3D" id="3.40.1440.10">
    <property type="entry name" value="GIY-YIG endonuclease"/>
    <property type="match status" value="1"/>
</dbReference>
<dbReference type="PROSITE" id="PS50164">
    <property type="entry name" value="GIY_YIG"/>
    <property type="match status" value="1"/>
</dbReference>
<name>A0A846MLT9_9BACL</name>
<dbReference type="SUPFAM" id="SSF82771">
    <property type="entry name" value="GIY-YIG endonuclease"/>
    <property type="match status" value="1"/>
</dbReference>
<dbReference type="EMBL" id="JAASRS010000003">
    <property type="protein sequence ID" value="NIK16656.1"/>
    <property type="molecule type" value="Genomic_DNA"/>
</dbReference>
<organism evidence="2 3">
    <name type="scientific">Saccharococcus thermophilus</name>
    <dbReference type="NCBI Taxonomy" id="29396"/>
    <lineage>
        <taxon>Bacteria</taxon>
        <taxon>Bacillati</taxon>
        <taxon>Bacillota</taxon>
        <taxon>Bacilli</taxon>
        <taxon>Bacillales</taxon>
        <taxon>Anoxybacillaceae</taxon>
        <taxon>Saccharococcus</taxon>
    </lineage>
</organism>
<evidence type="ECO:0000313" key="2">
    <source>
        <dbReference type="EMBL" id="NIK16656.1"/>
    </source>
</evidence>
<dbReference type="InterPro" id="IPR035901">
    <property type="entry name" value="GIY-YIG_endonuc_sf"/>
</dbReference>
<protein>
    <recommendedName>
        <fullName evidence="1">GIY-YIG domain-containing protein</fullName>
    </recommendedName>
</protein>
<dbReference type="AlphaFoldDB" id="A0A846MLT9"/>
<feature type="domain" description="GIY-YIG" evidence="1">
    <location>
        <begin position="22"/>
        <end position="97"/>
    </location>
</feature>
<evidence type="ECO:0000259" key="1">
    <source>
        <dbReference type="PROSITE" id="PS50164"/>
    </source>
</evidence>
<dbReference type="Pfam" id="PF01541">
    <property type="entry name" value="GIY-YIG"/>
    <property type="match status" value="1"/>
</dbReference>
<gene>
    <name evidence="2" type="ORF">BDD39_003297</name>
</gene>
<sequence>MIDIRVDFDLTVKRNELSKIPKKPGIYVFYTESNVPIYVGQTDNLNRRIKAHFKGFTNTSRFCDYFHSCSIKIVEDKVHRAIYELYLILTYGDVVNIRGAVRRSDLHKSSEVTKSESYKCLHVLKNGEQCSNRPTLNGYCYLHGGEGKSRREILDEAIKSIENLINQCP</sequence>
<dbReference type="RefSeq" id="WP_166912548.1">
    <property type="nucleotide sequence ID" value="NZ_JAASRS010000003.1"/>
</dbReference>
<comment type="caution">
    <text evidence="2">The sequence shown here is derived from an EMBL/GenBank/DDBJ whole genome shotgun (WGS) entry which is preliminary data.</text>
</comment>
<keyword evidence="3" id="KW-1185">Reference proteome</keyword>
<evidence type="ECO:0000313" key="3">
    <source>
        <dbReference type="Proteomes" id="UP000532769"/>
    </source>
</evidence>
<proteinExistence type="predicted"/>
<dbReference type="SMART" id="SM00465">
    <property type="entry name" value="GIYc"/>
    <property type="match status" value="1"/>
</dbReference>
<dbReference type="InterPro" id="IPR000305">
    <property type="entry name" value="GIY-YIG_endonuc"/>
</dbReference>